<dbReference type="Gene3D" id="1.10.260.40">
    <property type="entry name" value="lambda repressor-like DNA-binding domains"/>
    <property type="match status" value="1"/>
</dbReference>
<evidence type="ECO:0000256" key="3">
    <source>
        <dbReference type="ARBA" id="ARBA00023163"/>
    </source>
</evidence>
<evidence type="ECO:0000313" key="5">
    <source>
        <dbReference type="EMBL" id="GAA1790206.1"/>
    </source>
</evidence>
<keyword evidence="3" id="KW-0804">Transcription</keyword>
<keyword evidence="2 5" id="KW-0238">DNA-binding</keyword>
<dbReference type="CDD" id="cd01392">
    <property type="entry name" value="HTH_LacI"/>
    <property type="match status" value="1"/>
</dbReference>
<dbReference type="SUPFAM" id="SSF47413">
    <property type="entry name" value="lambda repressor-like DNA-binding domains"/>
    <property type="match status" value="1"/>
</dbReference>
<dbReference type="PANTHER" id="PTHR30146">
    <property type="entry name" value="LACI-RELATED TRANSCRIPTIONAL REPRESSOR"/>
    <property type="match status" value="1"/>
</dbReference>
<dbReference type="InterPro" id="IPR028082">
    <property type="entry name" value="Peripla_BP_I"/>
</dbReference>
<dbReference type="InterPro" id="IPR000843">
    <property type="entry name" value="HTH_LacI"/>
</dbReference>
<gene>
    <name evidence="5" type="ORF">GCM10009768_19020</name>
</gene>
<dbReference type="EMBL" id="BAAAOB010000002">
    <property type="protein sequence ID" value="GAA1790206.1"/>
    <property type="molecule type" value="Genomic_DNA"/>
</dbReference>
<evidence type="ECO:0000256" key="1">
    <source>
        <dbReference type="ARBA" id="ARBA00023015"/>
    </source>
</evidence>
<evidence type="ECO:0000256" key="2">
    <source>
        <dbReference type="ARBA" id="ARBA00023125"/>
    </source>
</evidence>
<comment type="caution">
    <text evidence="5">The sequence shown here is derived from an EMBL/GenBank/DDBJ whole genome shotgun (WGS) entry which is preliminary data.</text>
</comment>
<keyword evidence="6" id="KW-1185">Reference proteome</keyword>
<sequence length="328" mass="34822">MSARRVTIVDLAAELGLSKTTVSDALHGRGRVAPETVAQVRDTAAALGYVGNRAAQQLRGNRVGAVGLYIPPVVRSFAFYMEFVFGAVAAAGENGIDLVLLTRDEAALRSRPPAVDGIIAIDPLPGDPVLAALSALAVPLVTAGRPLDPAEIDADGTIEVRYQRYVRELLDRARGRGLQRPALLLPDQQFHSSFAEDVVDGYRSWCGEHGVEPWIRELPLHPSAETLASTLDALIAECDPEILLCGYQGLAGRLVAPLERIGRAPGPELDLVSLVGDPVTELGDERITSLDVRPTGFGRASVLLLRDLLAGTATAPTSRIHEASIPSA</sequence>
<dbReference type="Gene3D" id="3.40.50.2300">
    <property type="match status" value="2"/>
</dbReference>
<evidence type="ECO:0000313" key="6">
    <source>
        <dbReference type="Proteomes" id="UP001500851"/>
    </source>
</evidence>
<feature type="domain" description="HTH lacI-type" evidence="4">
    <location>
        <begin position="6"/>
        <end position="60"/>
    </location>
</feature>
<dbReference type="InterPro" id="IPR046335">
    <property type="entry name" value="LacI/GalR-like_sensor"/>
</dbReference>
<keyword evidence="1" id="KW-0805">Transcription regulation</keyword>
<dbReference type="GO" id="GO:0003677">
    <property type="term" value="F:DNA binding"/>
    <property type="evidence" value="ECO:0007669"/>
    <property type="project" value="UniProtKB-KW"/>
</dbReference>
<dbReference type="SMART" id="SM00354">
    <property type="entry name" value="HTH_LACI"/>
    <property type="match status" value="1"/>
</dbReference>
<dbReference type="Pfam" id="PF13377">
    <property type="entry name" value="Peripla_BP_3"/>
    <property type="match status" value="1"/>
</dbReference>
<evidence type="ECO:0000259" key="4">
    <source>
        <dbReference type="PROSITE" id="PS50932"/>
    </source>
</evidence>
<dbReference type="SUPFAM" id="SSF53822">
    <property type="entry name" value="Periplasmic binding protein-like I"/>
    <property type="match status" value="1"/>
</dbReference>
<reference evidence="5 6" key="1">
    <citation type="journal article" date="2019" name="Int. J. Syst. Evol. Microbiol.">
        <title>The Global Catalogue of Microorganisms (GCM) 10K type strain sequencing project: providing services to taxonomists for standard genome sequencing and annotation.</title>
        <authorList>
            <consortium name="The Broad Institute Genomics Platform"/>
            <consortium name="The Broad Institute Genome Sequencing Center for Infectious Disease"/>
            <person name="Wu L."/>
            <person name="Ma J."/>
        </authorList>
    </citation>
    <scope>NUCLEOTIDE SEQUENCE [LARGE SCALE GENOMIC DNA]</scope>
    <source>
        <strain evidence="5 6">JCM 14736</strain>
    </source>
</reference>
<protein>
    <submittedName>
        <fullName evidence="5">LacI family DNA-binding transcriptional regulator</fullName>
    </submittedName>
</protein>
<proteinExistence type="predicted"/>
<organism evidence="5 6">
    <name type="scientific">Leucobacter iarius</name>
    <dbReference type="NCBI Taxonomy" id="333963"/>
    <lineage>
        <taxon>Bacteria</taxon>
        <taxon>Bacillati</taxon>
        <taxon>Actinomycetota</taxon>
        <taxon>Actinomycetes</taxon>
        <taxon>Micrococcales</taxon>
        <taxon>Microbacteriaceae</taxon>
        <taxon>Leucobacter</taxon>
    </lineage>
</organism>
<dbReference type="Proteomes" id="UP001500851">
    <property type="component" value="Unassembled WGS sequence"/>
</dbReference>
<dbReference type="RefSeq" id="WP_344031785.1">
    <property type="nucleotide sequence ID" value="NZ_BAAAOB010000002.1"/>
</dbReference>
<dbReference type="PANTHER" id="PTHR30146:SF153">
    <property type="entry name" value="LACTOSE OPERON REPRESSOR"/>
    <property type="match status" value="1"/>
</dbReference>
<name>A0ABN2LJ80_9MICO</name>
<accession>A0ABN2LJ80</accession>
<dbReference type="InterPro" id="IPR010982">
    <property type="entry name" value="Lambda_DNA-bd_dom_sf"/>
</dbReference>
<dbReference type="PROSITE" id="PS50932">
    <property type="entry name" value="HTH_LACI_2"/>
    <property type="match status" value="1"/>
</dbReference>